<evidence type="ECO:0000313" key="2">
    <source>
        <dbReference type="Proteomes" id="UP000486534"/>
    </source>
</evidence>
<dbReference type="Proteomes" id="UP000486534">
    <property type="component" value="Unassembled WGS sequence"/>
</dbReference>
<reference evidence="1 2" key="1">
    <citation type="submission" date="2019-10" db="EMBL/GenBank/DDBJ databases">
        <title>Pseudomonas dajingensis sp. nov., isolated from the profound head ulcers of farmed Murray cod (Maccullochella peelii peelii).</title>
        <authorList>
            <person name="Liu Y."/>
        </authorList>
    </citation>
    <scope>NUCLEOTIDE SEQUENCE [LARGE SCALE GENOMIC DNA]</scope>
    <source>
        <strain evidence="1 2">MC042</strain>
    </source>
</reference>
<dbReference type="EMBL" id="WHUV01000002">
    <property type="protein sequence ID" value="MQA54553.1"/>
    <property type="molecule type" value="Genomic_DNA"/>
</dbReference>
<protein>
    <submittedName>
        <fullName evidence="1">Uncharacterized protein</fullName>
    </submittedName>
</protein>
<name>A0A7X1U505_9PSED</name>
<comment type="caution">
    <text evidence="1">The sequence shown here is derived from an EMBL/GenBank/DDBJ whole genome shotgun (WGS) entry which is preliminary data.</text>
</comment>
<gene>
    <name evidence="1" type="ORF">GDH07_14650</name>
</gene>
<accession>A0A7X1U505</accession>
<proteinExistence type="predicted"/>
<dbReference type="AlphaFoldDB" id="A0A7X1U505"/>
<organism evidence="1 2">
    <name type="scientific">Pseudomonas piscis</name>
    <dbReference type="NCBI Taxonomy" id="2614538"/>
    <lineage>
        <taxon>Bacteria</taxon>
        <taxon>Pseudomonadati</taxon>
        <taxon>Pseudomonadota</taxon>
        <taxon>Gammaproteobacteria</taxon>
        <taxon>Pseudomonadales</taxon>
        <taxon>Pseudomonadaceae</taxon>
        <taxon>Pseudomonas</taxon>
    </lineage>
</organism>
<evidence type="ECO:0000313" key="1">
    <source>
        <dbReference type="EMBL" id="MQA54553.1"/>
    </source>
</evidence>
<sequence length="62" mass="6769">MKNIIQPLAWFCILSALVAAASGISLRACSRSSERRSGKAKMAEKAQFRALNEHFEGIFNAA</sequence>
<dbReference type="RefSeq" id="WP_152898004.1">
    <property type="nucleotide sequence ID" value="NZ_WHUV01000002.1"/>
</dbReference>